<keyword evidence="3" id="KW-1185">Reference proteome</keyword>
<feature type="compositionally biased region" description="Acidic residues" evidence="1">
    <location>
        <begin position="26"/>
        <end position="44"/>
    </location>
</feature>
<name>A0A3M7T498_BRAPC</name>
<dbReference type="EMBL" id="REGN01000313">
    <property type="protein sequence ID" value="RNA42846.1"/>
    <property type="molecule type" value="Genomic_DNA"/>
</dbReference>
<organism evidence="2 3">
    <name type="scientific">Brachionus plicatilis</name>
    <name type="common">Marine rotifer</name>
    <name type="synonym">Brachionus muelleri</name>
    <dbReference type="NCBI Taxonomy" id="10195"/>
    <lineage>
        <taxon>Eukaryota</taxon>
        <taxon>Metazoa</taxon>
        <taxon>Spiralia</taxon>
        <taxon>Gnathifera</taxon>
        <taxon>Rotifera</taxon>
        <taxon>Eurotatoria</taxon>
        <taxon>Monogononta</taxon>
        <taxon>Pseudotrocha</taxon>
        <taxon>Ploima</taxon>
        <taxon>Brachionidae</taxon>
        <taxon>Brachionus</taxon>
    </lineage>
</organism>
<reference evidence="2 3" key="1">
    <citation type="journal article" date="2018" name="Sci. Rep.">
        <title>Genomic signatures of local adaptation to the degree of environmental predictability in rotifers.</title>
        <authorList>
            <person name="Franch-Gras L."/>
            <person name="Hahn C."/>
            <person name="Garcia-Roger E.M."/>
            <person name="Carmona M.J."/>
            <person name="Serra M."/>
            <person name="Gomez A."/>
        </authorList>
    </citation>
    <scope>NUCLEOTIDE SEQUENCE [LARGE SCALE GENOMIC DNA]</scope>
    <source>
        <strain evidence="2">HYR1</strain>
    </source>
</reference>
<evidence type="ECO:0000313" key="3">
    <source>
        <dbReference type="Proteomes" id="UP000276133"/>
    </source>
</evidence>
<feature type="compositionally biased region" description="Polar residues" evidence="1">
    <location>
        <begin position="102"/>
        <end position="113"/>
    </location>
</feature>
<sequence length="165" mass="19043">MYKNVLRKRKAPIITDFPDYGSDIENQSEDESQQSDIVESESSSDDSYTQYCNSASSNSDTESENDSKKNSLREFTLMISFSLMRAGKDITQAPKLGRPKSDTNNSINGPRSYNRTRISEDIRHDNIDHWVILADKRNRCKLWQSTTQYKCSKCEVMLCFKSERN</sequence>
<feature type="region of interest" description="Disordered" evidence="1">
    <location>
        <begin position="90"/>
        <end position="113"/>
    </location>
</feature>
<comment type="caution">
    <text evidence="2">The sequence shown here is derived from an EMBL/GenBank/DDBJ whole genome shotgun (WGS) entry which is preliminary data.</text>
</comment>
<dbReference type="AlphaFoldDB" id="A0A3M7T498"/>
<dbReference type="Proteomes" id="UP000276133">
    <property type="component" value="Unassembled WGS sequence"/>
</dbReference>
<dbReference type="OrthoDB" id="123207at2759"/>
<evidence type="ECO:0000256" key="1">
    <source>
        <dbReference type="SAM" id="MobiDB-lite"/>
    </source>
</evidence>
<gene>
    <name evidence="2" type="ORF">BpHYR1_015017</name>
</gene>
<dbReference type="PANTHER" id="PTHR47272:SF1">
    <property type="entry name" value="PIGGYBAC TRANSPOSABLE ELEMENT-DERIVED PROTEIN 3-LIKE"/>
    <property type="match status" value="1"/>
</dbReference>
<feature type="compositionally biased region" description="Low complexity" evidence="1">
    <location>
        <begin position="45"/>
        <end position="60"/>
    </location>
</feature>
<proteinExistence type="predicted"/>
<accession>A0A3M7T498</accession>
<protein>
    <submittedName>
        <fullName evidence="2">Ac transposable element-derived 2</fullName>
    </submittedName>
</protein>
<dbReference type="PANTHER" id="PTHR47272">
    <property type="entry name" value="DDE_TNP_1_7 DOMAIN-CONTAINING PROTEIN"/>
    <property type="match status" value="1"/>
</dbReference>
<feature type="region of interest" description="Disordered" evidence="1">
    <location>
        <begin position="14"/>
        <end position="69"/>
    </location>
</feature>
<dbReference type="STRING" id="10195.A0A3M7T498"/>
<evidence type="ECO:0000313" key="2">
    <source>
        <dbReference type="EMBL" id="RNA42846.1"/>
    </source>
</evidence>